<dbReference type="PROSITE" id="PS51194">
    <property type="entry name" value="HELICASE_CTER"/>
    <property type="match status" value="1"/>
</dbReference>
<evidence type="ECO:0000256" key="1">
    <source>
        <dbReference type="ARBA" id="ARBA00022801"/>
    </source>
</evidence>
<dbReference type="GO" id="GO:0004386">
    <property type="term" value="F:helicase activity"/>
    <property type="evidence" value="ECO:0007669"/>
    <property type="project" value="UniProtKB-KW"/>
</dbReference>
<dbReference type="GO" id="GO:0016787">
    <property type="term" value="F:hydrolase activity"/>
    <property type="evidence" value="ECO:0007669"/>
    <property type="project" value="UniProtKB-KW"/>
</dbReference>
<dbReference type="InterPro" id="IPR027417">
    <property type="entry name" value="P-loop_NTPase"/>
</dbReference>
<keyword evidence="4" id="KW-0347">Helicase</keyword>
<dbReference type="Gene3D" id="3.40.50.300">
    <property type="entry name" value="P-loop containing nucleotide triphosphate hydrolases"/>
    <property type="match status" value="2"/>
</dbReference>
<evidence type="ECO:0000313" key="4">
    <source>
        <dbReference type="EMBL" id="DAE01424.1"/>
    </source>
</evidence>
<sequence length="458" mass="53189">MNYEEFIRNKKVIKQTKGIEVSENDLNDVLFDYQKAIVKKALELKRFCLFEACGMGKTLQQLEWAYQVYLHTKKPVLIVAPLGVTIQTAREEAPKLGYKVYMLAYEDFIKEGISIINYEQLDNIDCSVFGGVVLDESSILKNFTGKVRTKLTNYFKNTEYKLCCTATPAPNDLMELLNHADFLGITTTAKALATYFINDMKTGMWRLKGHATKEFYRWCCTWSINIESPQDLGYQANYYHLPKLIEKQEILEIDVIDDEFESGLFREIGTSATSFHKEKARTADDRAKKCAEIATKDNEQYLIWCDTNQEADLLKKYIPNAVEVRGSDKPSFKEDCSMLFKNGQIRVLISKPKIFGYGMNFQKCRNVIFCGLTYSYENYFQALRRIYRFGQKNDVYSYIVIGSTELHILENIKQKQRMQEQLKNKMDISVKEIQLLNFKGKEVLKVEQSKMIEIPEFL</sequence>
<dbReference type="InterPro" id="IPR001650">
    <property type="entry name" value="Helicase_C-like"/>
</dbReference>
<accession>A0A8S5P468</accession>
<reference evidence="4" key="1">
    <citation type="journal article" date="2021" name="Proc. Natl. Acad. Sci. U.S.A.">
        <title>A Catalog of Tens of Thousands of Viruses from Human Metagenomes Reveals Hidden Associations with Chronic Diseases.</title>
        <authorList>
            <person name="Tisza M.J."/>
            <person name="Buck C.B."/>
        </authorList>
    </citation>
    <scope>NUCLEOTIDE SEQUENCE</scope>
    <source>
        <strain evidence="4">CtQtc11</strain>
    </source>
</reference>
<dbReference type="Pfam" id="PF00176">
    <property type="entry name" value="SNF2-rel_dom"/>
    <property type="match status" value="1"/>
</dbReference>
<dbReference type="InterPro" id="IPR000330">
    <property type="entry name" value="SNF2_N"/>
</dbReference>
<dbReference type="PROSITE" id="PS51192">
    <property type="entry name" value="HELICASE_ATP_BIND_1"/>
    <property type="match status" value="1"/>
</dbReference>
<proteinExistence type="predicted"/>
<dbReference type="Pfam" id="PF00271">
    <property type="entry name" value="Helicase_C"/>
    <property type="match status" value="1"/>
</dbReference>
<dbReference type="SUPFAM" id="SSF52540">
    <property type="entry name" value="P-loop containing nucleoside triphosphate hydrolases"/>
    <property type="match status" value="2"/>
</dbReference>
<evidence type="ECO:0000259" key="2">
    <source>
        <dbReference type="PROSITE" id="PS51192"/>
    </source>
</evidence>
<feature type="domain" description="Helicase C-terminal" evidence="3">
    <location>
        <begin position="282"/>
        <end position="434"/>
    </location>
</feature>
<dbReference type="GO" id="GO:0005524">
    <property type="term" value="F:ATP binding"/>
    <property type="evidence" value="ECO:0007669"/>
    <property type="project" value="InterPro"/>
</dbReference>
<dbReference type="PANTHER" id="PTHR45766:SF6">
    <property type="entry name" value="SWI_SNF-RELATED MATRIX-ASSOCIATED ACTIN-DEPENDENT REGULATOR OF CHROMATIN SUBFAMILY A-LIKE PROTEIN 1"/>
    <property type="match status" value="1"/>
</dbReference>
<keyword evidence="4" id="KW-0067">ATP-binding</keyword>
<dbReference type="InterPro" id="IPR014001">
    <property type="entry name" value="Helicase_ATP-bd"/>
</dbReference>
<dbReference type="SMART" id="SM00487">
    <property type="entry name" value="DEXDc"/>
    <property type="match status" value="1"/>
</dbReference>
<keyword evidence="4" id="KW-0547">Nucleotide-binding</keyword>
<dbReference type="PANTHER" id="PTHR45766">
    <property type="entry name" value="DNA ANNEALING HELICASE AND ENDONUCLEASE ZRANB3 FAMILY MEMBER"/>
    <property type="match status" value="1"/>
</dbReference>
<protein>
    <submittedName>
        <fullName evidence="4">Helicase of the snf2 rad54 family</fullName>
    </submittedName>
</protein>
<organism evidence="4">
    <name type="scientific">Siphoviridae sp. ctQtc11</name>
    <dbReference type="NCBI Taxonomy" id="2825497"/>
    <lineage>
        <taxon>Viruses</taxon>
        <taxon>Duplodnaviria</taxon>
        <taxon>Heunggongvirae</taxon>
        <taxon>Uroviricota</taxon>
        <taxon>Caudoviricetes</taxon>
    </lineage>
</organism>
<feature type="domain" description="Helicase ATP-binding" evidence="2">
    <location>
        <begin position="38"/>
        <end position="186"/>
    </location>
</feature>
<dbReference type="EMBL" id="BK015325">
    <property type="protein sequence ID" value="DAE01424.1"/>
    <property type="molecule type" value="Genomic_DNA"/>
</dbReference>
<keyword evidence="1" id="KW-0378">Hydrolase</keyword>
<evidence type="ECO:0000259" key="3">
    <source>
        <dbReference type="PROSITE" id="PS51194"/>
    </source>
</evidence>
<name>A0A8S5P468_9CAUD</name>